<feature type="domain" description="Protein kinase" evidence="16">
    <location>
        <begin position="464"/>
        <end position="745"/>
    </location>
</feature>
<gene>
    <name evidence="17" type="ORF">BDA96_06G167800</name>
</gene>
<evidence type="ECO:0000256" key="4">
    <source>
        <dbReference type="ARBA" id="ARBA00022692"/>
    </source>
</evidence>
<evidence type="ECO:0000256" key="8">
    <source>
        <dbReference type="ARBA" id="ARBA00022840"/>
    </source>
</evidence>
<feature type="chain" id="PRO_5037990221" description="Protein kinase domain-containing protein" evidence="15">
    <location>
        <begin position="19"/>
        <end position="788"/>
    </location>
</feature>
<dbReference type="GO" id="GO:0004674">
    <property type="term" value="F:protein serine/threonine kinase activity"/>
    <property type="evidence" value="ECO:0007669"/>
    <property type="project" value="UniProtKB-KW"/>
</dbReference>
<dbReference type="SUPFAM" id="SSF56112">
    <property type="entry name" value="Protein kinase-like (PK-like)"/>
    <property type="match status" value="1"/>
</dbReference>
<evidence type="ECO:0000256" key="1">
    <source>
        <dbReference type="ARBA" id="ARBA00004479"/>
    </source>
</evidence>
<dbReference type="Pfam" id="PF13947">
    <property type="entry name" value="GUB_WAK_bind"/>
    <property type="match status" value="2"/>
</dbReference>
<dbReference type="InterPro" id="IPR017441">
    <property type="entry name" value="Protein_kinase_ATP_BS"/>
</dbReference>
<dbReference type="InterPro" id="IPR000742">
    <property type="entry name" value="EGF"/>
</dbReference>
<evidence type="ECO:0000256" key="5">
    <source>
        <dbReference type="ARBA" id="ARBA00022729"/>
    </source>
</evidence>
<evidence type="ECO:0000256" key="3">
    <source>
        <dbReference type="ARBA" id="ARBA00022679"/>
    </source>
</evidence>
<keyword evidence="10" id="KW-0472">Membrane</keyword>
<dbReference type="Gene3D" id="1.10.510.10">
    <property type="entry name" value="Transferase(Phosphotransferase) domain 1"/>
    <property type="match status" value="1"/>
</dbReference>
<dbReference type="FunFam" id="3.30.200.20:FF:000043">
    <property type="entry name" value="Wall-associated receptor kinase 2"/>
    <property type="match status" value="1"/>
</dbReference>
<reference evidence="17" key="1">
    <citation type="journal article" date="2019" name="BMC Genomics">
        <title>A new reference genome for Sorghum bicolor reveals high levels of sequence similarity between sweet and grain genotypes: implications for the genetics of sugar metabolism.</title>
        <authorList>
            <person name="Cooper E.A."/>
            <person name="Brenton Z.W."/>
            <person name="Flinn B.S."/>
            <person name="Jenkins J."/>
            <person name="Shu S."/>
            <person name="Flowers D."/>
            <person name="Luo F."/>
            <person name="Wang Y."/>
            <person name="Xia P."/>
            <person name="Barry K."/>
            <person name="Daum C."/>
            <person name="Lipzen A."/>
            <person name="Yoshinaga Y."/>
            <person name="Schmutz J."/>
            <person name="Saski C."/>
            <person name="Vermerris W."/>
            <person name="Kresovich S."/>
        </authorList>
    </citation>
    <scope>NUCLEOTIDE SEQUENCE</scope>
</reference>
<dbReference type="PROSITE" id="PS50011">
    <property type="entry name" value="PROTEIN_KINASE_DOM"/>
    <property type="match status" value="1"/>
</dbReference>
<feature type="region of interest" description="Disordered" evidence="14">
    <location>
        <begin position="747"/>
        <end position="770"/>
    </location>
</feature>
<evidence type="ECO:0000256" key="2">
    <source>
        <dbReference type="ARBA" id="ARBA00022527"/>
    </source>
</evidence>
<feature type="binding site" evidence="13">
    <location>
        <position position="492"/>
    </location>
    <ligand>
        <name>ATP</name>
        <dbReference type="ChEBI" id="CHEBI:30616"/>
    </ligand>
</feature>
<comment type="subcellular location">
    <subcellularLocation>
        <location evidence="1">Membrane</location>
        <topology evidence="1">Single-pass type I membrane protein</topology>
    </subcellularLocation>
</comment>
<dbReference type="PANTHER" id="PTHR27005:SF525">
    <property type="entry name" value="PROTEIN KINASE DOMAIN-CONTAINING PROTEIN"/>
    <property type="match status" value="1"/>
</dbReference>
<keyword evidence="11" id="KW-1015">Disulfide bond</keyword>
<evidence type="ECO:0000256" key="12">
    <source>
        <dbReference type="ARBA" id="ARBA00023180"/>
    </source>
</evidence>
<dbReference type="GO" id="GO:0007166">
    <property type="term" value="P:cell surface receptor signaling pathway"/>
    <property type="evidence" value="ECO:0007669"/>
    <property type="project" value="InterPro"/>
</dbReference>
<feature type="signal peptide" evidence="15">
    <location>
        <begin position="1"/>
        <end position="18"/>
    </location>
</feature>
<dbReference type="GO" id="GO:0005524">
    <property type="term" value="F:ATP binding"/>
    <property type="evidence" value="ECO:0007669"/>
    <property type="project" value="UniProtKB-UniRule"/>
</dbReference>
<comment type="caution">
    <text evidence="17">The sequence shown here is derived from an EMBL/GenBank/DDBJ whole genome shotgun (WGS) entry which is preliminary data.</text>
</comment>
<evidence type="ECO:0000313" key="18">
    <source>
        <dbReference type="Proteomes" id="UP000807115"/>
    </source>
</evidence>
<keyword evidence="4" id="KW-0812">Transmembrane</keyword>
<sequence length="788" mass="85978">MATLVLGLLAAPSPTAVSVKTRGSSCSDRCGDISISYPFGIGPECSLPGFNLTCAAGANNTSNLLLGNPSIEVWDLDWPPWAHDSFPAILTNISYFVKLAPAQNYFVHWEAPGRSFAISGSSNMALFVVGCSVKAALFIEDSGVELGNCYVACIGSQVGIEAQAARGLEEVRSLITDPELVDGPLDLQRHNSADIYLATLSWAIPNQLNCKRAMEDKATYACVSNHSICQEAPIGGYVCTCSQGFDGNPYVVNGCILPASPSPEYETMQPKANCPTSCGNVTVSFPFGLESGCFANLQMYLVCNPEPAPVLQMLGGAVVTNISIDQGILHVLKPSNQSHSLTDMYPSLYAISGDWGGRVDLKWAVNSSTCLVATIYKDSYRCSSYSDCIEVTDNKTQARVGYRCKCSPGFGGNPYIKDGCTDIDECMLPDEYTCNEQLISSDQSAGDGTNIFSLEELEKATNNFDHSRVVGHGGHGTVYKGILTDQRVVAIKRSKLVAEIEIEQFINEVSILSHVNHRNVVKLYGCCLETEIPLLVYEFISNGTLYDLLHREQNGALLPVSWEERLRISIEIASALAYLHSAASVSILHRDVKSMNILLNDSYIAKVSDFGASRSIPIDQTHLVTAVQGTFGYLDPEYYHTGQLNEKSDVYSFGVILLELLTRKKPIFENGNGEKQNLSNYFLWVIGERPLEEVVDEQIMCEESEEAIASMVRLAEECLSLTRGDRPTMKDVEMRLQMLRVHQSVAPPRCDGERTSGLGGAVPVPAGRHGSRQYSLEQEFLSSARVPR</sequence>
<keyword evidence="3" id="KW-0808">Transferase</keyword>
<dbReference type="AlphaFoldDB" id="A0A921UCP6"/>
<keyword evidence="5 15" id="KW-0732">Signal</keyword>
<dbReference type="InterPro" id="IPR011009">
    <property type="entry name" value="Kinase-like_dom_sf"/>
</dbReference>
<reference evidence="17" key="2">
    <citation type="submission" date="2020-10" db="EMBL/GenBank/DDBJ databases">
        <authorList>
            <person name="Cooper E.A."/>
            <person name="Brenton Z.W."/>
            <person name="Flinn B.S."/>
            <person name="Jenkins J."/>
            <person name="Shu S."/>
            <person name="Flowers D."/>
            <person name="Luo F."/>
            <person name="Wang Y."/>
            <person name="Xia P."/>
            <person name="Barry K."/>
            <person name="Daum C."/>
            <person name="Lipzen A."/>
            <person name="Yoshinaga Y."/>
            <person name="Schmutz J."/>
            <person name="Saski C."/>
            <person name="Vermerris W."/>
            <person name="Kresovich S."/>
        </authorList>
    </citation>
    <scope>NUCLEOTIDE SEQUENCE</scope>
</reference>
<evidence type="ECO:0000256" key="11">
    <source>
        <dbReference type="ARBA" id="ARBA00023157"/>
    </source>
</evidence>
<organism evidence="17 18">
    <name type="scientific">Sorghum bicolor</name>
    <name type="common">Sorghum</name>
    <name type="synonym">Sorghum vulgare</name>
    <dbReference type="NCBI Taxonomy" id="4558"/>
    <lineage>
        <taxon>Eukaryota</taxon>
        <taxon>Viridiplantae</taxon>
        <taxon>Streptophyta</taxon>
        <taxon>Embryophyta</taxon>
        <taxon>Tracheophyta</taxon>
        <taxon>Spermatophyta</taxon>
        <taxon>Magnoliopsida</taxon>
        <taxon>Liliopsida</taxon>
        <taxon>Poales</taxon>
        <taxon>Poaceae</taxon>
        <taxon>PACMAD clade</taxon>
        <taxon>Panicoideae</taxon>
        <taxon>Andropogonodae</taxon>
        <taxon>Andropogoneae</taxon>
        <taxon>Sorghinae</taxon>
        <taxon>Sorghum</taxon>
    </lineage>
</organism>
<keyword evidence="12" id="KW-0325">Glycoprotein</keyword>
<name>A0A921UCP6_SORBI</name>
<dbReference type="InterPro" id="IPR000719">
    <property type="entry name" value="Prot_kinase_dom"/>
</dbReference>
<dbReference type="EMBL" id="CM027685">
    <property type="protein sequence ID" value="KAG0526693.1"/>
    <property type="molecule type" value="Genomic_DNA"/>
</dbReference>
<keyword evidence="6 13" id="KW-0547">Nucleotide-binding</keyword>
<protein>
    <recommendedName>
        <fullName evidence="16">Protein kinase domain-containing protein</fullName>
    </recommendedName>
</protein>
<accession>A0A921UCP6</accession>
<evidence type="ECO:0000256" key="14">
    <source>
        <dbReference type="SAM" id="MobiDB-lite"/>
    </source>
</evidence>
<evidence type="ECO:0000256" key="6">
    <source>
        <dbReference type="ARBA" id="ARBA00022741"/>
    </source>
</evidence>
<dbReference type="Proteomes" id="UP000807115">
    <property type="component" value="Chromosome 6"/>
</dbReference>
<keyword evidence="8 13" id="KW-0067">ATP-binding</keyword>
<evidence type="ECO:0000256" key="10">
    <source>
        <dbReference type="ARBA" id="ARBA00023136"/>
    </source>
</evidence>
<evidence type="ECO:0000256" key="13">
    <source>
        <dbReference type="PROSITE-ProRule" id="PRU10141"/>
    </source>
</evidence>
<dbReference type="PANTHER" id="PTHR27005">
    <property type="entry name" value="WALL-ASSOCIATED RECEPTOR KINASE-LIKE 21"/>
    <property type="match status" value="1"/>
</dbReference>
<dbReference type="InterPro" id="IPR045274">
    <property type="entry name" value="WAK-like"/>
</dbReference>
<dbReference type="PROSITE" id="PS00108">
    <property type="entry name" value="PROTEIN_KINASE_ST"/>
    <property type="match status" value="1"/>
</dbReference>
<evidence type="ECO:0000256" key="9">
    <source>
        <dbReference type="ARBA" id="ARBA00022989"/>
    </source>
</evidence>
<dbReference type="InterPro" id="IPR025287">
    <property type="entry name" value="WAK_GUB"/>
</dbReference>
<evidence type="ECO:0000259" key="16">
    <source>
        <dbReference type="PROSITE" id="PS50011"/>
    </source>
</evidence>
<evidence type="ECO:0000256" key="7">
    <source>
        <dbReference type="ARBA" id="ARBA00022777"/>
    </source>
</evidence>
<dbReference type="SMART" id="SM00181">
    <property type="entry name" value="EGF"/>
    <property type="match status" value="2"/>
</dbReference>
<keyword evidence="9" id="KW-1133">Transmembrane helix</keyword>
<dbReference type="InterPro" id="IPR001245">
    <property type="entry name" value="Ser-Thr/Tyr_kinase_cat_dom"/>
</dbReference>
<keyword evidence="7" id="KW-0418">Kinase</keyword>
<evidence type="ECO:0000256" key="15">
    <source>
        <dbReference type="SAM" id="SignalP"/>
    </source>
</evidence>
<dbReference type="PROSITE" id="PS00107">
    <property type="entry name" value="PROTEIN_KINASE_ATP"/>
    <property type="match status" value="1"/>
</dbReference>
<dbReference type="SMART" id="SM00220">
    <property type="entry name" value="S_TKc"/>
    <property type="match status" value="1"/>
</dbReference>
<dbReference type="Gene3D" id="2.10.25.10">
    <property type="entry name" value="Laminin"/>
    <property type="match status" value="1"/>
</dbReference>
<dbReference type="GO" id="GO:0030247">
    <property type="term" value="F:polysaccharide binding"/>
    <property type="evidence" value="ECO:0007669"/>
    <property type="project" value="InterPro"/>
</dbReference>
<dbReference type="FunFam" id="1.10.510.10:FF:000084">
    <property type="entry name" value="Wall-associated receptor kinase 2"/>
    <property type="match status" value="1"/>
</dbReference>
<dbReference type="Gene3D" id="3.30.200.20">
    <property type="entry name" value="Phosphorylase Kinase, domain 1"/>
    <property type="match status" value="1"/>
</dbReference>
<dbReference type="Pfam" id="PF07714">
    <property type="entry name" value="PK_Tyr_Ser-Thr"/>
    <property type="match status" value="1"/>
</dbReference>
<dbReference type="GO" id="GO:0016020">
    <property type="term" value="C:membrane"/>
    <property type="evidence" value="ECO:0007669"/>
    <property type="project" value="UniProtKB-SubCell"/>
</dbReference>
<dbReference type="InterPro" id="IPR008271">
    <property type="entry name" value="Ser/Thr_kinase_AS"/>
</dbReference>
<dbReference type="CDD" id="cd14066">
    <property type="entry name" value="STKc_IRAK"/>
    <property type="match status" value="1"/>
</dbReference>
<keyword evidence="2" id="KW-0723">Serine/threonine-protein kinase</keyword>
<proteinExistence type="predicted"/>
<evidence type="ECO:0000313" key="17">
    <source>
        <dbReference type="EMBL" id="KAG0526693.1"/>
    </source>
</evidence>